<sequence>MPRRNHRAPYVLCVSNRGFRASLIVRRVYRTLADPKAVARGLIRVIDESGEAYLYPDRLFVAIDVPREASRAFRAAS</sequence>
<evidence type="ECO:0000313" key="2">
    <source>
        <dbReference type="Proteomes" id="UP000320184"/>
    </source>
</evidence>
<protein>
    <submittedName>
        <fullName evidence="1">Uncharacterized protein</fullName>
    </submittedName>
</protein>
<accession>A0A538SJC1</accession>
<dbReference type="Proteomes" id="UP000320184">
    <property type="component" value="Unassembled WGS sequence"/>
</dbReference>
<name>A0A538SJC1_UNCEI</name>
<organism evidence="1 2">
    <name type="scientific">Eiseniibacteriota bacterium</name>
    <dbReference type="NCBI Taxonomy" id="2212470"/>
    <lineage>
        <taxon>Bacteria</taxon>
        <taxon>Candidatus Eiseniibacteriota</taxon>
    </lineage>
</organism>
<dbReference type="AlphaFoldDB" id="A0A538SJC1"/>
<dbReference type="EMBL" id="VBOT01000071">
    <property type="protein sequence ID" value="TMQ51474.1"/>
    <property type="molecule type" value="Genomic_DNA"/>
</dbReference>
<comment type="caution">
    <text evidence="1">The sequence shown here is derived from an EMBL/GenBank/DDBJ whole genome shotgun (WGS) entry which is preliminary data.</text>
</comment>
<evidence type="ECO:0000313" key="1">
    <source>
        <dbReference type="EMBL" id="TMQ51474.1"/>
    </source>
</evidence>
<proteinExistence type="predicted"/>
<gene>
    <name evidence="1" type="ORF">E6K73_05790</name>
</gene>
<reference evidence="1 2" key="1">
    <citation type="journal article" date="2019" name="Nat. Microbiol.">
        <title>Mediterranean grassland soil C-N compound turnover is dependent on rainfall and depth, and is mediated by genomically divergent microorganisms.</title>
        <authorList>
            <person name="Diamond S."/>
            <person name="Andeer P.F."/>
            <person name="Li Z."/>
            <person name="Crits-Christoph A."/>
            <person name="Burstein D."/>
            <person name="Anantharaman K."/>
            <person name="Lane K.R."/>
            <person name="Thomas B.C."/>
            <person name="Pan C."/>
            <person name="Northen T.R."/>
            <person name="Banfield J.F."/>
        </authorList>
    </citation>
    <scope>NUCLEOTIDE SEQUENCE [LARGE SCALE GENOMIC DNA]</scope>
    <source>
        <strain evidence="1">WS_3</strain>
    </source>
</reference>